<evidence type="ECO:0000256" key="1">
    <source>
        <dbReference type="SAM" id="MobiDB-lite"/>
    </source>
</evidence>
<dbReference type="EMBL" id="CVQH01023350">
    <property type="protein sequence ID" value="CRK35030.1"/>
    <property type="molecule type" value="Genomic_DNA"/>
</dbReference>
<sequence>MTRMLDALPLRQHIILTRNSAATHKQLVDNTISQDSQIYGACMRIRRATQQCDTSLDSLQLESGPLRGAPRPQMSGSPASSPMTSNPVLVASNPCFGPAVGSRWSYTWFGPAPPVRLSAPSGPRRTR</sequence>
<evidence type="ECO:0000313" key="3">
    <source>
        <dbReference type="Proteomes" id="UP000044602"/>
    </source>
</evidence>
<keyword evidence="3" id="KW-1185">Reference proteome</keyword>
<evidence type="ECO:0000313" key="2">
    <source>
        <dbReference type="EMBL" id="CRK35030.1"/>
    </source>
</evidence>
<feature type="compositionally biased region" description="Polar residues" evidence="1">
    <location>
        <begin position="74"/>
        <end position="87"/>
    </location>
</feature>
<dbReference type="AlphaFoldDB" id="A0A0G4MLT4"/>
<accession>A0A0G4MLT4</accession>
<gene>
    <name evidence="2" type="ORF">BN1708_016390</name>
</gene>
<organism evidence="2 3">
    <name type="scientific">Verticillium longisporum</name>
    <name type="common">Verticillium dahliae var. longisporum</name>
    <dbReference type="NCBI Taxonomy" id="100787"/>
    <lineage>
        <taxon>Eukaryota</taxon>
        <taxon>Fungi</taxon>
        <taxon>Dikarya</taxon>
        <taxon>Ascomycota</taxon>
        <taxon>Pezizomycotina</taxon>
        <taxon>Sordariomycetes</taxon>
        <taxon>Hypocreomycetidae</taxon>
        <taxon>Glomerellales</taxon>
        <taxon>Plectosphaerellaceae</taxon>
        <taxon>Verticillium</taxon>
    </lineage>
</organism>
<feature type="region of interest" description="Disordered" evidence="1">
    <location>
        <begin position="60"/>
        <end position="87"/>
    </location>
</feature>
<reference evidence="2 3" key="1">
    <citation type="submission" date="2015-05" db="EMBL/GenBank/DDBJ databases">
        <authorList>
            <person name="Wang D.B."/>
            <person name="Wang M."/>
        </authorList>
    </citation>
    <scope>NUCLEOTIDE SEQUENCE [LARGE SCALE GENOMIC DNA]</scope>
    <source>
        <strain evidence="2">VL1</strain>
    </source>
</reference>
<protein>
    <submittedName>
        <fullName evidence="2">Uncharacterized protein</fullName>
    </submittedName>
</protein>
<feature type="region of interest" description="Disordered" evidence="1">
    <location>
        <begin position="108"/>
        <end position="127"/>
    </location>
</feature>
<dbReference type="Proteomes" id="UP000044602">
    <property type="component" value="Unassembled WGS sequence"/>
</dbReference>
<name>A0A0G4MLT4_VERLO</name>
<proteinExistence type="predicted"/>